<evidence type="ECO:0000313" key="6">
    <source>
        <dbReference type="EMBL" id="KAB2590117.1"/>
    </source>
</evidence>
<dbReference type="PROSITE" id="PS50949">
    <property type="entry name" value="HTH_GNTR"/>
    <property type="match status" value="1"/>
</dbReference>
<dbReference type="SUPFAM" id="SSF46785">
    <property type="entry name" value="Winged helix' DNA-binding domain"/>
    <property type="match status" value="1"/>
</dbReference>
<evidence type="ECO:0000313" key="7">
    <source>
        <dbReference type="Proteomes" id="UP000326907"/>
    </source>
</evidence>
<dbReference type="Pfam" id="PF00392">
    <property type="entry name" value="GntR"/>
    <property type="match status" value="1"/>
</dbReference>
<keyword evidence="7" id="KW-1185">Reference proteome</keyword>
<dbReference type="PANTHER" id="PTHR43537:SF45">
    <property type="entry name" value="GNTR FAMILY REGULATORY PROTEIN"/>
    <property type="match status" value="1"/>
</dbReference>
<name>A0A5N5EHL7_9ACTN</name>
<dbReference type="InterPro" id="IPR036390">
    <property type="entry name" value="WH_DNA-bd_sf"/>
</dbReference>
<evidence type="ECO:0000259" key="5">
    <source>
        <dbReference type="PROSITE" id="PS50949"/>
    </source>
</evidence>
<dbReference type="InterPro" id="IPR011711">
    <property type="entry name" value="GntR_C"/>
</dbReference>
<organism evidence="6 7">
    <name type="scientific">Streptomyces arboris</name>
    <dbReference type="NCBI Taxonomy" id="2600619"/>
    <lineage>
        <taxon>Bacteria</taxon>
        <taxon>Bacillati</taxon>
        <taxon>Actinomycetota</taxon>
        <taxon>Actinomycetes</taxon>
        <taxon>Kitasatosporales</taxon>
        <taxon>Streptomycetaceae</taxon>
        <taxon>Streptomyces</taxon>
    </lineage>
</organism>
<reference evidence="6 7" key="1">
    <citation type="submission" date="2019-09" db="EMBL/GenBank/DDBJ databases">
        <authorList>
            <person name="Liu P."/>
        </authorList>
    </citation>
    <scope>NUCLEOTIDE SEQUENCE [LARGE SCALE GENOMIC DNA]</scope>
    <source>
        <strain evidence="6 7">TRM68085</strain>
    </source>
</reference>
<gene>
    <name evidence="6" type="ORF">F5983_23595</name>
</gene>
<dbReference type="Gene3D" id="1.10.10.10">
    <property type="entry name" value="Winged helix-like DNA-binding domain superfamily/Winged helix DNA-binding domain"/>
    <property type="match status" value="1"/>
</dbReference>
<dbReference type="AlphaFoldDB" id="A0A5N5EHL7"/>
<dbReference type="RefSeq" id="WP_151512092.1">
    <property type="nucleotide sequence ID" value="NZ_VYUA01000023.1"/>
</dbReference>
<keyword evidence="1" id="KW-0805">Transcription regulation</keyword>
<keyword evidence="2" id="KW-0238">DNA-binding</keyword>
<proteinExistence type="predicted"/>
<evidence type="ECO:0000256" key="2">
    <source>
        <dbReference type="ARBA" id="ARBA00023125"/>
    </source>
</evidence>
<dbReference type="Gene3D" id="1.20.120.530">
    <property type="entry name" value="GntR ligand-binding domain-like"/>
    <property type="match status" value="1"/>
</dbReference>
<keyword evidence="3" id="KW-0804">Transcription</keyword>
<dbReference type="InterPro" id="IPR036388">
    <property type="entry name" value="WH-like_DNA-bd_sf"/>
</dbReference>
<dbReference type="Pfam" id="PF07729">
    <property type="entry name" value="FCD"/>
    <property type="match status" value="1"/>
</dbReference>
<dbReference type="EMBL" id="VYUA01000023">
    <property type="protein sequence ID" value="KAB2590117.1"/>
    <property type="molecule type" value="Genomic_DNA"/>
</dbReference>
<feature type="domain" description="HTH gntR-type" evidence="5">
    <location>
        <begin position="10"/>
        <end position="77"/>
    </location>
</feature>
<sequence length="245" mass="27512">MGPSGGVTRSTLRQQIADALRDEVLAGRLRPGREFTVKQIAEQYGVSATPVREALFDLSAQGLLASDQHRGFQVHEFTIADYRAMVEARSLVVEGIFRSPADQVAVRPEALAPIRRRAAEAVRAAKGGDLDVLIGYDLRFWRELGAFVLNPYITAFLAKLRVQAWVFAVHRLRGEHADERVLWFGHEELVEAIAGGDRGEVLAVMQAYYAHALAWADHLEARETREAREAQETREARETRERPQE</sequence>
<dbReference type="SMART" id="SM00345">
    <property type="entry name" value="HTH_GNTR"/>
    <property type="match status" value="1"/>
</dbReference>
<comment type="caution">
    <text evidence="6">The sequence shown here is derived from an EMBL/GenBank/DDBJ whole genome shotgun (WGS) entry which is preliminary data.</text>
</comment>
<dbReference type="GO" id="GO:0003677">
    <property type="term" value="F:DNA binding"/>
    <property type="evidence" value="ECO:0007669"/>
    <property type="project" value="UniProtKB-KW"/>
</dbReference>
<dbReference type="PANTHER" id="PTHR43537">
    <property type="entry name" value="TRANSCRIPTIONAL REGULATOR, GNTR FAMILY"/>
    <property type="match status" value="1"/>
</dbReference>
<evidence type="ECO:0000256" key="4">
    <source>
        <dbReference type="SAM" id="MobiDB-lite"/>
    </source>
</evidence>
<dbReference type="SUPFAM" id="SSF48008">
    <property type="entry name" value="GntR ligand-binding domain-like"/>
    <property type="match status" value="1"/>
</dbReference>
<feature type="region of interest" description="Disordered" evidence="4">
    <location>
        <begin position="224"/>
        <end position="245"/>
    </location>
</feature>
<dbReference type="InterPro" id="IPR008920">
    <property type="entry name" value="TF_FadR/GntR_C"/>
</dbReference>
<dbReference type="InterPro" id="IPR000524">
    <property type="entry name" value="Tscrpt_reg_HTH_GntR"/>
</dbReference>
<evidence type="ECO:0000256" key="3">
    <source>
        <dbReference type="ARBA" id="ARBA00023163"/>
    </source>
</evidence>
<protein>
    <submittedName>
        <fullName evidence="6">GntR family transcriptional regulator</fullName>
    </submittedName>
</protein>
<accession>A0A5N5EHL7</accession>
<evidence type="ECO:0000256" key="1">
    <source>
        <dbReference type="ARBA" id="ARBA00023015"/>
    </source>
</evidence>
<dbReference type="Proteomes" id="UP000326907">
    <property type="component" value="Unassembled WGS sequence"/>
</dbReference>
<dbReference type="GO" id="GO:0003700">
    <property type="term" value="F:DNA-binding transcription factor activity"/>
    <property type="evidence" value="ECO:0007669"/>
    <property type="project" value="InterPro"/>
</dbReference>
<dbReference type="CDD" id="cd07377">
    <property type="entry name" value="WHTH_GntR"/>
    <property type="match status" value="1"/>
</dbReference>